<sequence length="509" mass="56817">MGNSVTSLVWSSDSTKLYSASDEFPRVFNSETGELLHRFEHDHIDASDEFARVFSSNNASDVRAFNSRCTSDEHRTPRLGHSFDRFRTARFGDPPPSGHSFAIYSYDRPKVYHHNILNSVALSPTHDILACVGANGVAQFWDTVSHQQLGQPLHKNHKFTLRCVSFSRDGRYVAYGGYDKKLTLRMLKDIAPQLLPNRRQSTQQVTRPNSPLSSCLDADATGGGGFIEEARDDPYYHFFQQPPPSPSPGFRLPLLFSTRRLWNVISRRCPPPDESVPQECSKRGFFSRRARSNLSQEVATIKPDQQVLESKREEGDGEQRETCGFTHDSPSARKDEGKQRDDPPDNAQSPPSADRTPPAQPDSKDSRCLRERLIHAQGKYLAFGFLRSSTPSANAPKQILRNHRYWNSSSYPLGSSRYTVDVAACRDEDRYGIAPETDEEAAAAMLRTNNDVADSSTRPGQPVVVAQVSQGQLTQTQASTSGPGEIVYEGVSCCGFFCGYVRRSNPRQS</sequence>
<evidence type="ECO:0000256" key="1">
    <source>
        <dbReference type="ARBA" id="ARBA00022574"/>
    </source>
</evidence>
<accession>A0A9P7EDH2</accession>
<dbReference type="EMBL" id="JABBWG010000011">
    <property type="protein sequence ID" value="KAG1818697.1"/>
    <property type="molecule type" value="Genomic_DNA"/>
</dbReference>
<feature type="region of interest" description="Disordered" evidence="3">
    <location>
        <begin position="296"/>
        <end position="366"/>
    </location>
</feature>
<comment type="caution">
    <text evidence="4">The sequence shown here is derived from an EMBL/GenBank/DDBJ whole genome shotgun (WGS) entry which is preliminary data.</text>
</comment>
<keyword evidence="5" id="KW-1185">Reference proteome</keyword>
<reference evidence="4" key="1">
    <citation type="journal article" date="2020" name="New Phytol.">
        <title>Comparative genomics reveals dynamic genome evolution in host specialist ectomycorrhizal fungi.</title>
        <authorList>
            <person name="Lofgren L.A."/>
            <person name="Nguyen N.H."/>
            <person name="Vilgalys R."/>
            <person name="Ruytinx J."/>
            <person name="Liao H.L."/>
            <person name="Branco S."/>
            <person name="Kuo A."/>
            <person name="LaButti K."/>
            <person name="Lipzen A."/>
            <person name="Andreopoulos W."/>
            <person name="Pangilinan J."/>
            <person name="Riley R."/>
            <person name="Hundley H."/>
            <person name="Na H."/>
            <person name="Barry K."/>
            <person name="Grigoriev I.V."/>
            <person name="Stajich J.E."/>
            <person name="Kennedy P.G."/>
        </authorList>
    </citation>
    <scope>NUCLEOTIDE SEQUENCE</scope>
    <source>
        <strain evidence="4">MN1</strain>
    </source>
</reference>
<dbReference type="SUPFAM" id="SSF50978">
    <property type="entry name" value="WD40 repeat-like"/>
    <property type="match status" value="1"/>
</dbReference>
<evidence type="ECO:0000256" key="3">
    <source>
        <dbReference type="SAM" id="MobiDB-lite"/>
    </source>
</evidence>
<dbReference type="Pfam" id="PF00400">
    <property type="entry name" value="WD40"/>
    <property type="match status" value="2"/>
</dbReference>
<name>A0A9P7EDH2_9AGAM</name>
<evidence type="ECO:0000313" key="4">
    <source>
        <dbReference type="EMBL" id="KAG1818697.1"/>
    </source>
</evidence>
<keyword evidence="2" id="KW-0677">Repeat</keyword>
<dbReference type="RefSeq" id="XP_041194569.1">
    <property type="nucleotide sequence ID" value="XM_041328917.1"/>
</dbReference>
<dbReference type="InterPro" id="IPR036322">
    <property type="entry name" value="WD40_repeat_dom_sf"/>
</dbReference>
<dbReference type="InterPro" id="IPR015943">
    <property type="entry name" value="WD40/YVTN_repeat-like_dom_sf"/>
</dbReference>
<dbReference type="Proteomes" id="UP000807769">
    <property type="component" value="Unassembled WGS sequence"/>
</dbReference>
<dbReference type="AlphaFoldDB" id="A0A9P7EDH2"/>
<proteinExistence type="predicted"/>
<dbReference type="InterPro" id="IPR001680">
    <property type="entry name" value="WD40_rpt"/>
</dbReference>
<dbReference type="PANTHER" id="PTHR19848:SF8">
    <property type="entry name" value="F-BOX AND WD REPEAT DOMAIN CONTAINING 7"/>
    <property type="match status" value="1"/>
</dbReference>
<feature type="compositionally biased region" description="Basic and acidic residues" evidence="3">
    <location>
        <begin position="330"/>
        <end position="343"/>
    </location>
</feature>
<feature type="compositionally biased region" description="Basic and acidic residues" evidence="3">
    <location>
        <begin position="309"/>
        <end position="321"/>
    </location>
</feature>
<dbReference type="PANTHER" id="PTHR19848">
    <property type="entry name" value="WD40 REPEAT PROTEIN"/>
    <property type="match status" value="1"/>
</dbReference>
<dbReference type="SMART" id="SM00320">
    <property type="entry name" value="WD40"/>
    <property type="match status" value="2"/>
</dbReference>
<keyword evidence="1" id="KW-0853">WD repeat</keyword>
<evidence type="ECO:0000256" key="2">
    <source>
        <dbReference type="ARBA" id="ARBA00022737"/>
    </source>
</evidence>
<evidence type="ECO:0000313" key="5">
    <source>
        <dbReference type="Proteomes" id="UP000807769"/>
    </source>
</evidence>
<dbReference type="GeneID" id="64622934"/>
<organism evidence="4 5">
    <name type="scientific">Suillus subaureus</name>
    <dbReference type="NCBI Taxonomy" id="48587"/>
    <lineage>
        <taxon>Eukaryota</taxon>
        <taxon>Fungi</taxon>
        <taxon>Dikarya</taxon>
        <taxon>Basidiomycota</taxon>
        <taxon>Agaricomycotina</taxon>
        <taxon>Agaricomycetes</taxon>
        <taxon>Agaricomycetidae</taxon>
        <taxon>Boletales</taxon>
        <taxon>Suillineae</taxon>
        <taxon>Suillaceae</taxon>
        <taxon>Suillus</taxon>
    </lineage>
</organism>
<gene>
    <name evidence="4" type="ORF">BJ212DRAFT_104216</name>
</gene>
<protein>
    <submittedName>
        <fullName evidence="4">Uncharacterized protein</fullName>
    </submittedName>
</protein>
<dbReference type="OrthoDB" id="2692665at2759"/>
<dbReference type="Gene3D" id="2.130.10.10">
    <property type="entry name" value="YVTN repeat-like/Quinoprotein amine dehydrogenase"/>
    <property type="match status" value="1"/>
</dbReference>